<evidence type="ECO:0000256" key="9">
    <source>
        <dbReference type="SAM" id="Phobius"/>
    </source>
</evidence>
<feature type="transmembrane region" description="Helical" evidence="9">
    <location>
        <begin position="378"/>
        <end position="399"/>
    </location>
</feature>
<keyword evidence="3 9" id="KW-0812">Transmembrane</keyword>
<dbReference type="PANTHER" id="PTHR43731">
    <property type="entry name" value="RHOMBOID PROTEASE"/>
    <property type="match status" value="1"/>
</dbReference>
<dbReference type="InterPro" id="IPR022764">
    <property type="entry name" value="Peptidase_S54_rhomboid_dom"/>
</dbReference>
<evidence type="ECO:0000256" key="5">
    <source>
        <dbReference type="ARBA" id="ARBA00022989"/>
    </source>
</evidence>
<feature type="transmembrane region" description="Helical" evidence="9">
    <location>
        <begin position="527"/>
        <end position="544"/>
    </location>
</feature>
<evidence type="ECO:0000259" key="10">
    <source>
        <dbReference type="Pfam" id="PF01694"/>
    </source>
</evidence>
<proteinExistence type="inferred from homology"/>
<feature type="coiled-coil region" evidence="7">
    <location>
        <begin position="193"/>
        <end position="227"/>
    </location>
</feature>
<evidence type="ECO:0000256" key="7">
    <source>
        <dbReference type="SAM" id="Coils"/>
    </source>
</evidence>
<organism evidence="11 12">
    <name type="scientific">Pyricularia oryzae</name>
    <name type="common">Rice blast fungus</name>
    <name type="synonym">Magnaporthe oryzae</name>
    <dbReference type="NCBI Taxonomy" id="318829"/>
    <lineage>
        <taxon>Eukaryota</taxon>
        <taxon>Fungi</taxon>
        <taxon>Dikarya</taxon>
        <taxon>Ascomycota</taxon>
        <taxon>Pezizomycotina</taxon>
        <taxon>Sordariomycetes</taxon>
        <taxon>Sordariomycetidae</taxon>
        <taxon>Magnaporthales</taxon>
        <taxon>Pyriculariaceae</taxon>
        <taxon>Pyricularia</taxon>
    </lineage>
</organism>
<dbReference type="AlphaFoldDB" id="A0A4P7MZF9"/>
<feature type="transmembrane region" description="Helical" evidence="9">
    <location>
        <begin position="347"/>
        <end position="366"/>
    </location>
</feature>
<gene>
    <name evidence="11" type="ORF">PoMZ_00314</name>
</gene>
<comment type="subcellular location">
    <subcellularLocation>
        <location evidence="1">Membrane</location>
        <topology evidence="1">Multi-pass membrane protein</topology>
    </subcellularLocation>
</comment>
<keyword evidence="6 9" id="KW-0472">Membrane</keyword>
<dbReference type="SUPFAM" id="SSF144091">
    <property type="entry name" value="Rhomboid-like"/>
    <property type="match status" value="1"/>
</dbReference>
<evidence type="ECO:0000256" key="4">
    <source>
        <dbReference type="ARBA" id="ARBA00022801"/>
    </source>
</evidence>
<evidence type="ECO:0000256" key="6">
    <source>
        <dbReference type="ARBA" id="ARBA00023136"/>
    </source>
</evidence>
<dbReference type="GO" id="GO:0006465">
    <property type="term" value="P:signal peptide processing"/>
    <property type="evidence" value="ECO:0007669"/>
    <property type="project" value="TreeGrafter"/>
</dbReference>
<evidence type="ECO:0000256" key="3">
    <source>
        <dbReference type="ARBA" id="ARBA00022692"/>
    </source>
</evidence>
<dbReference type="Proteomes" id="UP000294847">
    <property type="component" value="Chromosome 2"/>
</dbReference>
<dbReference type="GO" id="GO:0016020">
    <property type="term" value="C:membrane"/>
    <property type="evidence" value="ECO:0007669"/>
    <property type="project" value="UniProtKB-SubCell"/>
</dbReference>
<name>A0A4P7MZF9_PYROR</name>
<keyword evidence="7" id="KW-0175">Coiled coil</keyword>
<feature type="transmembrane region" description="Helical" evidence="9">
    <location>
        <begin position="411"/>
        <end position="429"/>
    </location>
</feature>
<sequence>MSQIYSLGLALPRPSLLCLGVQIASGSSISNALPQSLTKATRRYRSTCPTSTRWSSSIRFLTSKTRPSALTVFASENKTFKAPTPNARYISLYSDEKKGPFNKVITHYVELPPSYTDHDGLPFSKKGDLSQDEVFKVFGTGLESPRANKLLRILHGRRVAGTLGDPTLARNLAGYHQKHIDTALAYLRSKLPVDEVINAGLQAEDELARLEEEAELAAEQQSEADVDALIKDSNLERWQRKLAREKPQDDVYGVSVQETIRARNKAIADAAERERAEQKRLEDEEWARLNPAGTKLATLPEQARDWTPVEQEKYMESKAKLEEYTKRATSDIQEPPEMGHWERFGSCILTAGAVVVVGLIFAAVYKPPPPEYRVWRDIPPAAATLAALIGANFIVYAAWKFPVLWKTLNRMFIFTPAIPTSFASIGNAFSHQKFWHLANNMVFLWLVGTRLHDDIGRGAFLATYFGTACLASVSAAMVRIIALKQMTFNSLGASGVALGLIGAYFTIHRSDDIHVWLLPEYAVVPGYAFLAMAYLYTLVPLLGLRKGPRKHQIDFWTHFAGLVVGTAYGGYFSRSLGFDNAASVKNQARIEMANPHKAFDISETSAEEQARPDPTVTAASK</sequence>
<dbReference type="GO" id="GO:0004252">
    <property type="term" value="F:serine-type endopeptidase activity"/>
    <property type="evidence" value="ECO:0007669"/>
    <property type="project" value="InterPro"/>
</dbReference>
<protein>
    <recommendedName>
        <fullName evidence="10">Peptidase S54 rhomboid domain-containing protein</fullName>
    </recommendedName>
</protein>
<keyword evidence="5 9" id="KW-1133">Transmembrane helix</keyword>
<feature type="transmembrane region" description="Helical" evidence="9">
    <location>
        <begin position="459"/>
        <end position="481"/>
    </location>
</feature>
<evidence type="ECO:0000256" key="1">
    <source>
        <dbReference type="ARBA" id="ARBA00004141"/>
    </source>
</evidence>
<dbReference type="PANTHER" id="PTHR43731:SF14">
    <property type="entry name" value="PRESENILIN-ASSOCIATED RHOMBOID-LIKE PROTEIN, MITOCHONDRIAL"/>
    <property type="match status" value="1"/>
</dbReference>
<comment type="similarity">
    <text evidence="2">Belongs to the peptidase S54 family.</text>
</comment>
<dbReference type="Gene3D" id="1.20.1540.10">
    <property type="entry name" value="Rhomboid-like"/>
    <property type="match status" value="1"/>
</dbReference>
<feature type="transmembrane region" description="Helical" evidence="9">
    <location>
        <begin position="488"/>
        <end position="507"/>
    </location>
</feature>
<feature type="region of interest" description="Disordered" evidence="8">
    <location>
        <begin position="602"/>
        <end position="621"/>
    </location>
</feature>
<evidence type="ECO:0000313" key="11">
    <source>
        <dbReference type="EMBL" id="QBZ55417.1"/>
    </source>
</evidence>
<accession>A0A4P7MZF9</accession>
<dbReference type="InterPro" id="IPR050925">
    <property type="entry name" value="Rhomboid_protease_S54"/>
</dbReference>
<feature type="domain" description="Peptidase S54 rhomboid" evidence="10">
    <location>
        <begin position="427"/>
        <end position="574"/>
    </location>
</feature>
<evidence type="ECO:0000256" key="8">
    <source>
        <dbReference type="SAM" id="MobiDB-lite"/>
    </source>
</evidence>
<dbReference type="Pfam" id="PF01694">
    <property type="entry name" value="Rhomboid"/>
    <property type="match status" value="1"/>
</dbReference>
<dbReference type="EMBL" id="CP034205">
    <property type="protein sequence ID" value="QBZ55417.1"/>
    <property type="molecule type" value="Genomic_DNA"/>
</dbReference>
<evidence type="ECO:0000256" key="2">
    <source>
        <dbReference type="ARBA" id="ARBA00009045"/>
    </source>
</evidence>
<reference evidence="11 12" key="1">
    <citation type="journal article" date="2019" name="Mol. Biol. Evol.">
        <title>Blast fungal genomes show frequent chromosomal changes, gene gains and losses, and effector gene turnover.</title>
        <authorList>
            <person name="Gomez Luciano L.B."/>
            <person name="Jason Tsai I."/>
            <person name="Chuma I."/>
            <person name="Tosa Y."/>
            <person name="Chen Y.H."/>
            <person name="Li J.Y."/>
            <person name="Li M.Y."/>
            <person name="Jade Lu M.Y."/>
            <person name="Nakayashiki H."/>
            <person name="Li W.H."/>
        </authorList>
    </citation>
    <scope>NUCLEOTIDE SEQUENCE [LARGE SCALE GENOMIC DNA]</scope>
    <source>
        <strain evidence="11">MZ5-1-6</strain>
    </source>
</reference>
<evidence type="ECO:0000313" key="12">
    <source>
        <dbReference type="Proteomes" id="UP000294847"/>
    </source>
</evidence>
<dbReference type="InterPro" id="IPR035952">
    <property type="entry name" value="Rhomboid-like_sf"/>
</dbReference>
<keyword evidence="4" id="KW-0378">Hydrolase</keyword>